<dbReference type="RefSeq" id="XP_007671783.1">
    <property type="nucleotide sequence ID" value="XM_007673593.1"/>
</dbReference>
<protein>
    <submittedName>
        <fullName evidence="2">Uncharacterized protein</fullName>
    </submittedName>
</protein>
<dbReference type="EMBL" id="KB445550">
    <property type="protein sequence ID" value="EMD00599.1"/>
    <property type="molecule type" value="Genomic_DNA"/>
</dbReference>
<proteinExistence type="predicted"/>
<dbReference type="KEGG" id="bcom:BAUCODRAFT_175118"/>
<evidence type="ECO:0000313" key="3">
    <source>
        <dbReference type="Proteomes" id="UP000011761"/>
    </source>
</evidence>
<accession>M2N8X4</accession>
<reference evidence="2 3" key="1">
    <citation type="journal article" date="2012" name="PLoS Pathog.">
        <title>Diverse lifestyles and strategies of plant pathogenesis encoded in the genomes of eighteen Dothideomycetes fungi.</title>
        <authorList>
            <person name="Ohm R.A."/>
            <person name="Feau N."/>
            <person name="Henrissat B."/>
            <person name="Schoch C.L."/>
            <person name="Horwitz B.A."/>
            <person name="Barry K.W."/>
            <person name="Condon B.J."/>
            <person name="Copeland A.C."/>
            <person name="Dhillon B."/>
            <person name="Glaser F."/>
            <person name="Hesse C.N."/>
            <person name="Kosti I."/>
            <person name="LaButti K."/>
            <person name="Lindquist E.A."/>
            <person name="Lucas S."/>
            <person name="Salamov A.A."/>
            <person name="Bradshaw R.E."/>
            <person name="Ciuffetti L."/>
            <person name="Hamelin R.C."/>
            <person name="Kema G.H.J."/>
            <person name="Lawrence C."/>
            <person name="Scott J.A."/>
            <person name="Spatafora J.W."/>
            <person name="Turgeon B.G."/>
            <person name="de Wit P.J.G.M."/>
            <person name="Zhong S."/>
            <person name="Goodwin S.B."/>
            <person name="Grigoriev I.V."/>
        </authorList>
    </citation>
    <scope>NUCLEOTIDE SEQUENCE [LARGE SCALE GENOMIC DNA]</scope>
    <source>
        <strain evidence="2 3">UAMH 10762</strain>
    </source>
</reference>
<dbReference type="OrthoDB" id="3627150at2759"/>
<sequence length="106" mass="11782">MSLSDCQICGETLFSPYDLTSDPSQHFCIELNGPAIIHAGVVEDEVSADYSRLLLRELANSSPGCLEFGRFRIRGRRRRVCESHAYRSHGRAEGPTHPSRGGYAWG</sequence>
<dbReference type="Proteomes" id="UP000011761">
    <property type="component" value="Unassembled WGS sequence"/>
</dbReference>
<feature type="region of interest" description="Disordered" evidence="1">
    <location>
        <begin position="87"/>
        <end position="106"/>
    </location>
</feature>
<dbReference type="HOGENOM" id="CLU_2222740_0_0_1"/>
<dbReference type="AlphaFoldDB" id="M2N8X4"/>
<dbReference type="GeneID" id="19109465"/>
<keyword evidence="3" id="KW-1185">Reference proteome</keyword>
<gene>
    <name evidence="2" type="ORF">BAUCODRAFT_175118</name>
</gene>
<organism evidence="2 3">
    <name type="scientific">Baudoinia panamericana (strain UAMH 10762)</name>
    <name type="common">Angels' share fungus</name>
    <name type="synonym">Baudoinia compniacensis (strain UAMH 10762)</name>
    <dbReference type="NCBI Taxonomy" id="717646"/>
    <lineage>
        <taxon>Eukaryota</taxon>
        <taxon>Fungi</taxon>
        <taxon>Dikarya</taxon>
        <taxon>Ascomycota</taxon>
        <taxon>Pezizomycotina</taxon>
        <taxon>Dothideomycetes</taxon>
        <taxon>Dothideomycetidae</taxon>
        <taxon>Mycosphaerellales</taxon>
        <taxon>Teratosphaeriaceae</taxon>
        <taxon>Baudoinia</taxon>
    </lineage>
</organism>
<name>M2N8X4_BAUPA</name>
<evidence type="ECO:0000313" key="2">
    <source>
        <dbReference type="EMBL" id="EMD00599.1"/>
    </source>
</evidence>
<evidence type="ECO:0000256" key="1">
    <source>
        <dbReference type="SAM" id="MobiDB-lite"/>
    </source>
</evidence>